<dbReference type="NCBIfam" id="NF004490">
    <property type="entry name" value="PRK05820.1"/>
    <property type="match status" value="1"/>
</dbReference>
<dbReference type="NCBIfam" id="TIGR02644">
    <property type="entry name" value="Y_phosphoryl"/>
    <property type="match status" value="1"/>
</dbReference>
<dbReference type="InterPro" id="IPR000312">
    <property type="entry name" value="Glycosyl_Trfase_fam3"/>
</dbReference>
<proteinExistence type="inferred from homology"/>
<protein>
    <submittedName>
        <fullName evidence="6">Thymidine phosphorylase</fullName>
        <ecNumber evidence="6">2.4.2.4</ecNumber>
    </submittedName>
</protein>
<keyword evidence="4 6" id="KW-0808">Transferase</keyword>
<dbReference type="InterPro" id="IPR013102">
    <property type="entry name" value="PYNP_C"/>
</dbReference>
<dbReference type="FunFam" id="3.40.1030.10:FF:000003">
    <property type="entry name" value="Pyrimidine-nucleoside phosphorylase"/>
    <property type="match status" value="1"/>
</dbReference>
<gene>
    <name evidence="6" type="ORF">E6H00_16540</name>
</gene>
<feature type="domain" description="Pyrimidine nucleoside phosphorylase C-terminal" evidence="5">
    <location>
        <begin position="345"/>
        <end position="419"/>
    </location>
</feature>
<dbReference type="PANTHER" id="PTHR10515">
    <property type="entry name" value="THYMIDINE PHOSPHORYLASE"/>
    <property type="match status" value="1"/>
</dbReference>
<dbReference type="InterPro" id="IPR035902">
    <property type="entry name" value="Nuc_phospho_transferase"/>
</dbReference>
<dbReference type="EC" id="2.4.2.4" evidence="6"/>
<comment type="caution">
    <text evidence="6">The sequence shown here is derived from an EMBL/GenBank/DDBJ whole genome shotgun (WGS) entry which is preliminary data.</text>
</comment>
<dbReference type="GO" id="GO:0005829">
    <property type="term" value="C:cytosol"/>
    <property type="evidence" value="ECO:0007669"/>
    <property type="project" value="TreeGrafter"/>
</dbReference>
<dbReference type="Pfam" id="PF02885">
    <property type="entry name" value="Glycos_trans_3N"/>
    <property type="match status" value="1"/>
</dbReference>
<evidence type="ECO:0000256" key="2">
    <source>
        <dbReference type="ARBA" id="ARBA00011738"/>
    </source>
</evidence>
<dbReference type="SUPFAM" id="SSF47648">
    <property type="entry name" value="Nucleoside phosphorylase/phosphoribosyltransferase N-terminal domain"/>
    <property type="match status" value="1"/>
</dbReference>
<dbReference type="Pfam" id="PF00591">
    <property type="entry name" value="Glycos_transf_3"/>
    <property type="match status" value="1"/>
</dbReference>
<evidence type="ECO:0000256" key="1">
    <source>
        <dbReference type="ARBA" id="ARBA00006915"/>
    </source>
</evidence>
<dbReference type="Gene3D" id="3.40.1030.10">
    <property type="entry name" value="Nucleoside phosphorylase/phosphoribosyltransferase catalytic domain"/>
    <property type="match status" value="1"/>
</dbReference>
<evidence type="ECO:0000313" key="6">
    <source>
        <dbReference type="EMBL" id="TMI87129.1"/>
    </source>
</evidence>
<sequence length="435" mass="44881">MRAYDLIQKKRNGGELLEAEVRWLVAGFVHGEIPDAQMAAFLMAVYFRGMSAAETAALTKVMVESGETLDLRGIRGRTVDKHSTGGVGDKTSLVLVPLAASCGVRVAKLSGRGLGHTGGTLDKLESIPGFRVQLTPAELIDQVNRVGCAIAGQSARLVPADKRLYALRDSTATVDSIPLIASSVMSKKIAAGSEAIVLDVKAGSGAFMKTAAAARALAEAMVGIGGAAGRRTVAVISAMDEPLGRAVGNALEVDEAMRTLRGDGPPDLQDLCLTLGAHMAVLAGLADGLASGRRLLADRLAGGEALRTFREMVVAQGGDPGVVDHPERLPRAPIRHPVTAEAAGTVLAIDAEAIGAAAMVLGAGRERAEDQIDPGAGLVIERKIGDAVRPGDALAVVHTSRDGAVEEGLRWVRAAYTIGPGAPVRAPVVYEVVGG</sequence>
<dbReference type="InterPro" id="IPR000053">
    <property type="entry name" value="Thymidine/pyrmidine_PPase"/>
</dbReference>
<accession>A0A537JUA6</accession>
<dbReference type="EMBL" id="VBAK01000166">
    <property type="protein sequence ID" value="TMI87129.1"/>
    <property type="molecule type" value="Genomic_DNA"/>
</dbReference>
<organism evidence="6 7">
    <name type="scientific">Candidatus Segetimicrobium genomatis</name>
    <dbReference type="NCBI Taxonomy" id="2569760"/>
    <lineage>
        <taxon>Bacteria</taxon>
        <taxon>Bacillati</taxon>
        <taxon>Candidatus Sysuimicrobiota</taxon>
        <taxon>Candidatus Sysuimicrobiia</taxon>
        <taxon>Candidatus Sysuimicrobiales</taxon>
        <taxon>Candidatus Segetimicrobiaceae</taxon>
        <taxon>Candidatus Segetimicrobium</taxon>
    </lineage>
</organism>
<dbReference type="InterPro" id="IPR017872">
    <property type="entry name" value="Pyrmidine_PPase_CS"/>
</dbReference>
<reference evidence="6 7" key="1">
    <citation type="journal article" date="2019" name="Nat. Microbiol.">
        <title>Mediterranean grassland soil C-N compound turnover is dependent on rainfall and depth, and is mediated by genomically divergent microorganisms.</title>
        <authorList>
            <person name="Diamond S."/>
            <person name="Andeer P.F."/>
            <person name="Li Z."/>
            <person name="Crits-Christoph A."/>
            <person name="Burstein D."/>
            <person name="Anantharaman K."/>
            <person name="Lane K.R."/>
            <person name="Thomas B.C."/>
            <person name="Pan C."/>
            <person name="Northen T.R."/>
            <person name="Banfield J.F."/>
        </authorList>
    </citation>
    <scope>NUCLEOTIDE SEQUENCE [LARGE SCALE GENOMIC DNA]</scope>
    <source>
        <strain evidence="6">NP_3</strain>
    </source>
</reference>
<dbReference type="PANTHER" id="PTHR10515:SF0">
    <property type="entry name" value="THYMIDINE PHOSPHORYLASE"/>
    <property type="match status" value="1"/>
</dbReference>
<dbReference type="GO" id="GO:0006206">
    <property type="term" value="P:pyrimidine nucleobase metabolic process"/>
    <property type="evidence" value="ECO:0007669"/>
    <property type="project" value="InterPro"/>
</dbReference>
<name>A0A537JUA6_9BACT</name>
<dbReference type="AlphaFoldDB" id="A0A537JUA6"/>
<dbReference type="SUPFAM" id="SSF52418">
    <property type="entry name" value="Nucleoside phosphorylase/phosphoribosyltransferase catalytic domain"/>
    <property type="match status" value="1"/>
</dbReference>
<comment type="subunit">
    <text evidence="2">Homodimer.</text>
</comment>
<dbReference type="PROSITE" id="PS00647">
    <property type="entry name" value="THYMID_PHOSPHORYLASE"/>
    <property type="match status" value="1"/>
</dbReference>
<dbReference type="PIRSF" id="PIRSF000478">
    <property type="entry name" value="TP_PyNP"/>
    <property type="match status" value="1"/>
</dbReference>
<dbReference type="InterPro" id="IPR018090">
    <property type="entry name" value="Pyrmidine_PPas_bac/euk"/>
</dbReference>
<dbReference type="Proteomes" id="UP000318509">
    <property type="component" value="Unassembled WGS sequence"/>
</dbReference>
<dbReference type="GO" id="GO:0009032">
    <property type="term" value="F:thymidine phosphorylase activity"/>
    <property type="evidence" value="ECO:0007669"/>
    <property type="project" value="UniProtKB-EC"/>
</dbReference>
<comment type="similarity">
    <text evidence="1">Belongs to the thymidine/pyrimidine-nucleoside phosphorylase family.</text>
</comment>
<keyword evidence="3 6" id="KW-0328">Glycosyltransferase</keyword>
<evidence type="ECO:0000256" key="3">
    <source>
        <dbReference type="ARBA" id="ARBA00022676"/>
    </source>
</evidence>
<evidence type="ECO:0000256" key="4">
    <source>
        <dbReference type="ARBA" id="ARBA00022679"/>
    </source>
</evidence>
<dbReference type="SMART" id="SM00941">
    <property type="entry name" value="PYNP_C"/>
    <property type="match status" value="1"/>
</dbReference>
<dbReference type="GO" id="GO:0006213">
    <property type="term" value="P:pyrimidine nucleoside metabolic process"/>
    <property type="evidence" value="ECO:0007669"/>
    <property type="project" value="InterPro"/>
</dbReference>
<dbReference type="InterPro" id="IPR036566">
    <property type="entry name" value="PYNP-like_C_sf"/>
</dbReference>
<dbReference type="SUPFAM" id="SSF54680">
    <property type="entry name" value="Pyrimidine nucleoside phosphorylase C-terminal domain"/>
    <property type="match status" value="1"/>
</dbReference>
<evidence type="ECO:0000259" key="5">
    <source>
        <dbReference type="SMART" id="SM00941"/>
    </source>
</evidence>
<dbReference type="InterPro" id="IPR017459">
    <property type="entry name" value="Glycosyl_Trfase_fam3_N_dom"/>
</dbReference>
<dbReference type="InterPro" id="IPR036320">
    <property type="entry name" value="Glycosyl_Trfase_fam3_N_dom_sf"/>
</dbReference>
<dbReference type="GO" id="GO:0004645">
    <property type="term" value="F:1,4-alpha-oligoglucan phosphorylase activity"/>
    <property type="evidence" value="ECO:0007669"/>
    <property type="project" value="InterPro"/>
</dbReference>
<dbReference type="Pfam" id="PF07831">
    <property type="entry name" value="PYNP_C"/>
    <property type="match status" value="1"/>
</dbReference>
<dbReference type="Gene3D" id="1.20.970.10">
    <property type="entry name" value="Transferase, Pyrimidine Nucleoside Phosphorylase, Chain C"/>
    <property type="match status" value="1"/>
</dbReference>
<evidence type="ECO:0000313" key="7">
    <source>
        <dbReference type="Proteomes" id="UP000318509"/>
    </source>
</evidence>
<dbReference type="Gene3D" id="3.90.1170.30">
    <property type="entry name" value="Pyrimidine nucleoside phosphorylase-like, C-terminal domain"/>
    <property type="match status" value="1"/>
</dbReference>